<dbReference type="AlphaFoldDB" id="A0AAC8QII7"/>
<dbReference type="Proteomes" id="UP000035579">
    <property type="component" value="Chromosome"/>
</dbReference>
<sequence>MGARLGPGWRTLGLRVSNPGSGHPHPVPLPEGEGQVSQCPLESLSVRRRCRRRR</sequence>
<evidence type="ECO:0000256" key="1">
    <source>
        <dbReference type="SAM" id="MobiDB-lite"/>
    </source>
</evidence>
<proteinExistence type="predicted"/>
<evidence type="ECO:0000313" key="3">
    <source>
        <dbReference type="Proteomes" id="UP000035579"/>
    </source>
</evidence>
<feature type="region of interest" description="Disordered" evidence="1">
    <location>
        <begin position="1"/>
        <end position="40"/>
    </location>
</feature>
<dbReference type="KEGG" id="age:AA314_09958"/>
<gene>
    <name evidence="2" type="ORF">AA314_09958</name>
</gene>
<reference evidence="2 3" key="1">
    <citation type="submission" date="2015-05" db="EMBL/GenBank/DDBJ databases">
        <title>Genome assembly of Archangium gephyra DSM 2261.</title>
        <authorList>
            <person name="Sharma G."/>
            <person name="Subramanian S."/>
        </authorList>
    </citation>
    <scope>NUCLEOTIDE SEQUENCE [LARGE SCALE GENOMIC DNA]</scope>
    <source>
        <strain evidence="2 3">DSM 2261</strain>
    </source>
</reference>
<dbReference type="EMBL" id="CP011509">
    <property type="protein sequence ID" value="AKJ08332.1"/>
    <property type="molecule type" value="Genomic_DNA"/>
</dbReference>
<evidence type="ECO:0000313" key="2">
    <source>
        <dbReference type="EMBL" id="AKJ08332.1"/>
    </source>
</evidence>
<name>A0AAC8QII7_9BACT</name>
<accession>A0AAC8QII7</accession>
<protein>
    <submittedName>
        <fullName evidence="2">Uncharacterized protein</fullName>
    </submittedName>
</protein>
<organism evidence="2 3">
    <name type="scientific">Archangium gephyra</name>
    <dbReference type="NCBI Taxonomy" id="48"/>
    <lineage>
        <taxon>Bacteria</taxon>
        <taxon>Pseudomonadati</taxon>
        <taxon>Myxococcota</taxon>
        <taxon>Myxococcia</taxon>
        <taxon>Myxococcales</taxon>
        <taxon>Cystobacterineae</taxon>
        <taxon>Archangiaceae</taxon>
        <taxon>Archangium</taxon>
    </lineage>
</organism>